<evidence type="ECO:0000313" key="2">
    <source>
        <dbReference type="Proteomes" id="UP001152320"/>
    </source>
</evidence>
<evidence type="ECO:0000313" key="1">
    <source>
        <dbReference type="EMBL" id="KAJ8020031.1"/>
    </source>
</evidence>
<keyword evidence="2" id="KW-1185">Reference proteome</keyword>
<dbReference type="EMBL" id="JAIZAY010000023">
    <property type="protein sequence ID" value="KAJ8020031.1"/>
    <property type="molecule type" value="Genomic_DNA"/>
</dbReference>
<reference evidence="1" key="1">
    <citation type="submission" date="2021-10" db="EMBL/GenBank/DDBJ databases">
        <title>Tropical sea cucumber genome reveals ecological adaptation and Cuvierian tubules defense mechanism.</title>
        <authorList>
            <person name="Chen T."/>
        </authorList>
    </citation>
    <scope>NUCLEOTIDE SEQUENCE</scope>
    <source>
        <strain evidence="1">Nanhai2018</strain>
        <tissue evidence="1">Muscle</tissue>
    </source>
</reference>
<organism evidence="1 2">
    <name type="scientific">Holothuria leucospilota</name>
    <name type="common">Black long sea cucumber</name>
    <name type="synonym">Mertensiothuria leucospilota</name>
    <dbReference type="NCBI Taxonomy" id="206669"/>
    <lineage>
        <taxon>Eukaryota</taxon>
        <taxon>Metazoa</taxon>
        <taxon>Echinodermata</taxon>
        <taxon>Eleutherozoa</taxon>
        <taxon>Echinozoa</taxon>
        <taxon>Holothuroidea</taxon>
        <taxon>Aspidochirotacea</taxon>
        <taxon>Aspidochirotida</taxon>
        <taxon>Holothuriidae</taxon>
        <taxon>Holothuria</taxon>
    </lineage>
</organism>
<proteinExistence type="predicted"/>
<accession>A0A9Q1B9W8</accession>
<dbReference type="AlphaFoldDB" id="A0A9Q1B9W8"/>
<name>A0A9Q1B9W8_HOLLE</name>
<comment type="caution">
    <text evidence="1">The sequence shown here is derived from an EMBL/GenBank/DDBJ whole genome shotgun (WGS) entry which is preliminary data.</text>
</comment>
<gene>
    <name evidence="1" type="ORF">HOLleu_41866</name>
</gene>
<sequence length="62" mass="6680">MAHIERKNPIVFGGGQRSSGVTGGQNLKTLFTQYLKCVVVRGRILSFLVEVKGHLGSPGVKI</sequence>
<protein>
    <submittedName>
        <fullName evidence="1">Uncharacterized protein</fullName>
    </submittedName>
</protein>
<dbReference type="Proteomes" id="UP001152320">
    <property type="component" value="Chromosome 23"/>
</dbReference>